<feature type="region of interest" description="Disordered" evidence="1">
    <location>
        <begin position="60"/>
        <end position="83"/>
    </location>
</feature>
<gene>
    <name evidence="2" type="ORF">CLV93_104262</name>
</gene>
<comment type="caution">
    <text evidence="2">The sequence shown here is derived from an EMBL/GenBank/DDBJ whole genome shotgun (WGS) entry which is preliminary data.</text>
</comment>
<sequence>MQNDHVQCMSVKKLILEARGDLGFLAKAKASKSGKIPSTVNSMIQGIKKLLKGEFSMRETDIPRASPDGEIISPKPPATAPMPRNIISEMSRFRMVFMTRSSCKSLLLN</sequence>
<organism evidence="2 3">
    <name type="scientific">Prolixibacter denitrificans</name>
    <dbReference type="NCBI Taxonomy" id="1541063"/>
    <lineage>
        <taxon>Bacteria</taxon>
        <taxon>Pseudomonadati</taxon>
        <taxon>Bacteroidota</taxon>
        <taxon>Bacteroidia</taxon>
        <taxon>Marinilabiliales</taxon>
        <taxon>Prolixibacteraceae</taxon>
        <taxon>Prolixibacter</taxon>
    </lineage>
</organism>
<dbReference type="Proteomes" id="UP000240621">
    <property type="component" value="Unassembled WGS sequence"/>
</dbReference>
<dbReference type="RefSeq" id="WP_153637037.1">
    <property type="nucleotide sequence ID" value="NZ_BLAU01000001.1"/>
</dbReference>
<evidence type="ECO:0000313" key="3">
    <source>
        <dbReference type="Proteomes" id="UP000240621"/>
    </source>
</evidence>
<evidence type="ECO:0000256" key="1">
    <source>
        <dbReference type="SAM" id="MobiDB-lite"/>
    </source>
</evidence>
<dbReference type="AlphaFoldDB" id="A0A2P8CEH6"/>
<dbReference type="EMBL" id="PYGC01000004">
    <property type="protein sequence ID" value="PSK83332.1"/>
    <property type="molecule type" value="Genomic_DNA"/>
</dbReference>
<evidence type="ECO:0000313" key="2">
    <source>
        <dbReference type="EMBL" id="PSK83332.1"/>
    </source>
</evidence>
<name>A0A2P8CEH6_9BACT</name>
<proteinExistence type="predicted"/>
<reference evidence="2 3" key="1">
    <citation type="submission" date="2018-03" db="EMBL/GenBank/DDBJ databases">
        <title>Genomic Encyclopedia of Archaeal and Bacterial Type Strains, Phase II (KMG-II): from individual species to whole genera.</title>
        <authorList>
            <person name="Goeker M."/>
        </authorList>
    </citation>
    <scope>NUCLEOTIDE SEQUENCE [LARGE SCALE GENOMIC DNA]</scope>
    <source>
        <strain evidence="2 3">DSM 27267</strain>
    </source>
</reference>
<protein>
    <submittedName>
        <fullName evidence="2">Uncharacterized protein</fullName>
    </submittedName>
</protein>
<accession>A0A2P8CEH6</accession>